<proteinExistence type="predicted"/>
<dbReference type="AlphaFoldDB" id="A0A3N4M9T4"/>
<comment type="caution">
    <text evidence="5">The sequence shown here is derived from an EMBL/GenBank/DDBJ whole genome shotgun (WGS) entry which is preliminary data.</text>
</comment>
<evidence type="ECO:0000313" key="6">
    <source>
        <dbReference type="Proteomes" id="UP000279089"/>
    </source>
</evidence>
<accession>A0A3N4M9T4</accession>
<comment type="subcellular location">
    <subcellularLocation>
        <location evidence="1">Membrane</location>
    </subcellularLocation>
</comment>
<gene>
    <name evidence="5" type="ORF">EG028_24405</name>
</gene>
<organism evidence="5 6">
    <name type="scientific">Chitinophaga barathri</name>
    <dbReference type="NCBI Taxonomy" id="1647451"/>
    <lineage>
        <taxon>Bacteria</taxon>
        <taxon>Pseudomonadati</taxon>
        <taxon>Bacteroidota</taxon>
        <taxon>Chitinophagia</taxon>
        <taxon>Chitinophagales</taxon>
        <taxon>Chitinophagaceae</taxon>
        <taxon>Chitinophaga</taxon>
    </lineage>
</organism>
<feature type="domain" description="Bacterial surface antigen (D15)" evidence="4">
    <location>
        <begin position="69"/>
        <end position="380"/>
    </location>
</feature>
<dbReference type="OrthoDB" id="9771071at2"/>
<sequence length="380" mass="43598">MRKAISALSLCVLASSGLKAQDSLLAHRKNSLFPLPVLGFSPEKGLELGVAALYSYYGDKKNPSPFTRNSTASLLATFTTNKQFKIDLRTDNWTRNNDWHIKTNLRYHDFPVYFYGLGDTTHYSDRSLVGNKRYKVVAEVERRVTSHFYAGLSVQYQHDVFTQDEDKGIYPTETLVDKEGGYATFLGVTAIYDNRDNQNYCTLGTYVRLNAAYAPSFLSKHPLWRIEAKASQFFRISQRSTLGLNGYGQSLQGNTLPFYLLPEMGNDNIMRGYYTGRYRDQNYLAAQAEYRYYIDPKMHINMWFIDMHPTFAVAGFAGTGMVFSNRDFALDKLKPNYGLGIRYFYDKHTRLTIRLDYGWGEKRAGEKRQSGFYLSVSEAF</sequence>
<dbReference type="Proteomes" id="UP000279089">
    <property type="component" value="Unassembled WGS sequence"/>
</dbReference>
<feature type="signal peptide" evidence="3">
    <location>
        <begin position="1"/>
        <end position="20"/>
    </location>
</feature>
<keyword evidence="6" id="KW-1185">Reference proteome</keyword>
<keyword evidence="2" id="KW-0472">Membrane</keyword>
<evidence type="ECO:0000256" key="2">
    <source>
        <dbReference type="ARBA" id="ARBA00023136"/>
    </source>
</evidence>
<dbReference type="RefSeq" id="WP_120518912.1">
    <property type="nucleotide sequence ID" value="NZ_QXZY01000015.1"/>
</dbReference>
<evidence type="ECO:0000256" key="1">
    <source>
        <dbReference type="ARBA" id="ARBA00004370"/>
    </source>
</evidence>
<protein>
    <submittedName>
        <fullName evidence="5">Polymerase</fullName>
    </submittedName>
</protein>
<dbReference type="EMBL" id="RMBX01000015">
    <property type="protein sequence ID" value="RPD38416.1"/>
    <property type="molecule type" value="Genomic_DNA"/>
</dbReference>
<evidence type="ECO:0000313" key="5">
    <source>
        <dbReference type="EMBL" id="RPD38416.1"/>
    </source>
</evidence>
<feature type="chain" id="PRO_5018296328" evidence="3">
    <location>
        <begin position="21"/>
        <end position="380"/>
    </location>
</feature>
<dbReference type="GO" id="GO:0019867">
    <property type="term" value="C:outer membrane"/>
    <property type="evidence" value="ECO:0007669"/>
    <property type="project" value="InterPro"/>
</dbReference>
<dbReference type="Pfam" id="PF01103">
    <property type="entry name" value="Omp85"/>
    <property type="match status" value="1"/>
</dbReference>
<name>A0A3N4M9T4_9BACT</name>
<reference evidence="6" key="1">
    <citation type="submission" date="2018-11" db="EMBL/GenBank/DDBJ databases">
        <title>Chitinophaga lutea sp.nov., isolate from arsenic contaminated soil.</title>
        <authorList>
            <person name="Zong Y."/>
        </authorList>
    </citation>
    <scope>NUCLEOTIDE SEQUENCE [LARGE SCALE GENOMIC DNA]</scope>
    <source>
        <strain evidence="6">YLT18</strain>
    </source>
</reference>
<dbReference type="Gene3D" id="2.40.160.50">
    <property type="entry name" value="membrane protein fhac: a member of the omp85/tpsb transporter family"/>
    <property type="match status" value="1"/>
</dbReference>
<dbReference type="InterPro" id="IPR000184">
    <property type="entry name" value="Bac_surfAg_D15"/>
</dbReference>
<evidence type="ECO:0000256" key="3">
    <source>
        <dbReference type="SAM" id="SignalP"/>
    </source>
</evidence>
<keyword evidence="3" id="KW-0732">Signal</keyword>
<evidence type="ECO:0000259" key="4">
    <source>
        <dbReference type="Pfam" id="PF01103"/>
    </source>
</evidence>